<keyword evidence="3 5" id="KW-1133">Transmembrane helix</keyword>
<dbReference type="Pfam" id="PF07298">
    <property type="entry name" value="NnrU"/>
    <property type="match status" value="1"/>
</dbReference>
<evidence type="ECO:0000313" key="7">
    <source>
        <dbReference type="EMBL" id="SCA55687.1"/>
    </source>
</evidence>
<dbReference type="EMBL" id="FLYE01000003">
    <property type="protein sequence ID" value="SCA55687.1"/>
    <property type="molecule type" value="Genomic_DNA"/>
</dbReference>
<feature type="domain" description="NnrU" evidence="6">
    <location>
        <begin position="4"/>
        <end position="211"/>
    </location>
</feature>
<dbReference type="InterPro" id="IPR009915">
    <property type="entry name" value="NnrU_dom"/>
</dbReference>
<organism evidence="7 8">
    <name type="scientific">Candidatus Terasakiella magnetica</name>
    <dbReference type="NCBI Taxonomy" id="1867952"/>
    <lineage>
        <taxon>Bacteria</taxon>
        <taxon>Pseudomonadati</taxon>
        <taxon>Pseudomonadota</taxon>
        <taxon>Alphaproteobacteria</taxon>
        <taxon>Rhodospirillales</taxon>
        <taxon>Terasakiellaceae</taxon>
        <taxon>Terasakiella</taxon>
    </lineage>
</organism>
<reference evidence="7 8" key="1">
    <citation type="submission" date="2016-07" db="EMBL/GenBank/DDBJ databases">
        <authorList>
            <person name="Lefevre C.T."/>
        </authorList>
    </citation>
    <scope>NUCLEOTIDE SEQUENCE [LARGE SCALE GENOMIC DNA]</scope>
    <source>
        <strain evidence="7">PR1</strain>
    </source>
</reference>
<dbReference type="GO" id="GO:0016020">
    <property type="term" value="C:membrane"/>
    <property type="evidence" value="ECO:0007669"/>
    <property type="project" value="UniProtKB-SubCell"/>
</dbReference>
<dbReference type="RefSeq" id="WP_069186397.1">
    <property type="nucleotide sequence ID" value="NZ_FLYE01000003.1"/>
</dbReference>
<dbReference type="Proteomes" id="UP000231658">
    <property type="component" value="Unassembled WGS sequence"/>
</dbReference>
<evidence type="ECO:0000259" key="6">
    <source>
        <dbReference type="Pfam" id="PF07298"/>
    </source>
</evidence>
<dbReference type="STRING" id="1867952.MTBPR1_110126"/>
<feature type="transmembrane region" description="Helical" evidence="5">
    <location>
        <begin position="69"/>
        <end position="89"/>
    </location>
</feature>
<accession>A0A1C3REH4</accession>
<protein>
    <submittedName>
        <fullName evidence="7">Putative NnrU family protein</fullName>
    </submittedName>
</protein>
<dbReference type="AlphaFoldDB" id="A0A1C3REH4"/>
<gene>
    <name evidence="7" type="ORF">MTBPR1_110126</name>
</gene>
<keyword evidence="2 5" id="KW-0812">Transmembrane</keyword>
<dbReference type="OrthoDB" id="7828645at2"/>
<sequence>MSDLLLAIAVFIAAHIIPSYRPLRQGLVEMMGEKLFMSIYGIISLALFIWLLQSYLAAPYQELWVIQSWMRHVVLFVMFWVCLLLVCTFSQPNPFSLGLGAKGFDQQHPGIVGLTKHPAFVAFALWAFVHILPNGDVASVLFFALMGALSLYGPMSLNAKRKARMGQEEWHRLEAEVAKSWPKIGLRRWLVAAVLYAGLVLAHEPVIGVMPYSW</sequence>
<comment type="subcellular location">
    <subcellularLocation>
        <location evidence="1">Membrane</location>
        <topology evidence="1">Multi-pass membrane protein</topology>
    </subcellularLocation>
</comment>
<feature type="transmembrane region" description="Helical" evidence="5">
    <location>
        <begin position="189"/>
        <end position="212"/>
    </location>
</feature>
<evidence type="ECO:0000256" key="4">
    <source>
        <dbReference type="ARBA" id="ARBA00023136"/>
    </source>
</evidence>
<evidence type="ECO:0000313" key="8">
    <source>
        <dbReference type="Proteomes" id="UP000231658"/>
    </source>
</evidence>
<feature type="transmembrane region" description="Helical" evidence="5">
    <location>
        <begin position="137"/>
        <end position="155"/>
    </location>
</feature>
<evidence type="ECO:0000256" key="1">
    <source>
        <dbReference type="ARBA" id="ARBA00004141"/>
    </source>
</evidence>
<evidence type="ECO:0000256" key="5">
    <source>
        <dbReference type="SAM" id="Phobius"/>
    </source>
</evidence>
<name>A0A1C3REH4_9PROT</name>
<proteinExistence type="predicted"/>
<feature type="transmembrane region" description="Helical" evidence="5">
    <location>
        <begin position="6"/>
        <end position="23"/>
    </location>
</feature>
<evidence type="ECO:0000256" key="3">
    <source>
        <dbReference type="ARBA" id="ARBA00022989"/>
    </source>
</evidence>
<feature type="transmembrane region" description="Helical" evidence="5">
    <location>
        <begin position="110"/>
        <end position="131"/>
    </location>
</feature>
<feature type="transmembrane region" description="Helical" evidence="5">
    <location>
        <begin position="35"/>
        <end position="57"/>
    </location>
</feature>
<keyword evidence="8" id="KW-1185">Reference proteome</keyword>
<evidence type="ECO:0000256" key="2">
    <source>
        <dbReference type="ARBA" id="ARBA00022692"/>
    </source>
</evidence>
<keyword evidence="4 5" id="KW-0472">Membrane</keyword>